<reference evidence="3" key="2">
    <citation type="submission" date="2024-03" db="EMBL/GenBank/DDBJ databases">
        <title>30 novel species of actinomycetes from the DSMZ collection.</title>
        <authorList>
            <person name="Nouioui I."/>
        </authorList>
    </citation>
    <scope>NUCLEOTIDE SEQUENCE</scope>
    <source>
        <strain evidence="2">DSM 41979</strain>
        <strain evidence="3">DSM 41982</strain>
    </source>
</reference>
<keyword evidence="1" id="KW-0472">Membrane</keyword>
<feature type="transmembrane region" description="Helical" evidence="1">
    <location>
        <begin position="20"/>
        <end position="37"/>
    </location>
</feature>
<dbReference type="AlphaFoldDB" id="A0ABD5E1C6"/>
<keyword evidence="5" id="KW-1185">Reference proteome</keyword>
<reference evidence="4 5" key="1">
    <citation type="submission" date="2023-07" db="EMBL/GenBank/DDBJ databases">
        <title>30 novel species of actinomycetes from the DSMZ collection.</title>
        <authorList>
            <person name="Nouioui I."/>
        </authorList>
    </citation>
    <scope>NUCLEOTIDE SEQUENCE [LARGE SCALE GENOMIC DNA]</scope>
    <source>
        <strain evidence="5">DSM 41979</strain>
        <strain evidence="4">DSM 41982</strain>
    </source>
</reference>
<proteinExistence type="predicted"/>
<dbReference type="InterPro" id="IPR021741">
    <property type="entry name" value="DUF3311"/>
</dbReference>
<dbReference type="RefSeq" id="WP_010266365.1">
    <property type="nucleotide sequence ID" value="NZ_JAVRER010000007.1"/>
</dbReference>
<organism evidence="3 4">
    <name type="scientific">Streptomyces evansiae</name>
    <dbReference type="NCBI Taxonomy" id="3075535"/>
    <lineage>
        <taxon>Bacteria</taxon>
        <taxon>Bacillati</taxon>
        <taxon>Actinomycetota</taxon>
        <taxon>Actinomycetes</taxon>
        <taxon>Kitasatosporales</taxon>
        <taxon>Streptomycetaceae</taxon>
        <taxon>Streptomyces</taxon>
    </lineage>
</organism>
<dbReference type="EMBL" id="JAVRER010000007">
    <property type="protein sequence ID" value="MDT0415154.1"/>
    <property type="molecule type" value="Genomic_DNA"/>
</dbReference>
<dbReference type="Proteomes" id="UP001183607">
    <property type="component" value="Unassembled WGS sequence"/>
</dbReference>
<dbReference type="Pfam" id="PF11755">
    <property type="entry name" value="DUF3311"/>
    <property type="match status" value="1"/>
</dbReference>
<evidence type="ECO:0000256" key="1">
    <source>
        <dbReference type="SAM" id="Phobius"/>
    </source>
</evidence>
<dbReference type="Proteomes" id="UP001183610">
    <property type="component" value="Unassembled WGS sequence"/>
</dbReference>
<evidence type="ECO:0000313" key="3">
    <source>
        <dbReference type="EMBL" id="MDT0415154.1"/>
    </source>
</evidence>
<name>A0ABD5E1C6_9ACTN</name>
<sequence>MPPAPADEAPETPRVRRPALWLLLVPALLYVLAPLVANRVEPRVFGLPFLWAWVIGATILSPLLIWLTARLDPVYRENAPEPLAGDTSAEGHRS</sequence>
<accession>A0ABD5E1C6</accession>
<evidence type="ECO:0000313" key="2">
    <source>
        <dbReference type="EMBL" id="MDT0408167.1"/>
    </source>
</evidence>
<evidence type="ECO:0000313" key="4">
    <source>
        <dbReference type="Proteomes" id="UP001183607"/>
    </source>
</evidence>
<keyword evidence="1" id="KW-0812">Transmembrane</keyword>
<comment type="caution">
    <text evidence="3">The sequence shown here is derived from an EMBL/GenBank/DDBJ whole genome shotgun (WGS) entry which is preliminary data.</text>
</comment>
<dbReference type="EMBL" id="JAVRET010000005">
    <property type="protein sequence ID" value="MDT0408167.1"/>
    <property type="molecule type" value="Genomic_DNA"/>
</dbReference>
<feature type="transmembrane region" description="Helical" evidence="1">
    <location>
        <begin position="49"/>
        <end position="69"/>
    </location>
</feature>
<protein>
    <submittedName>
        <fullName evidence="3">DUF3311 domain-containing protein</fullName>
    </submittedName>
</protein>
<gene>
    <name evidence="3" type="ORF">RM574_06575</name>
    <name evidence="2" type="ORF">RM698_03755</name>
</gene>
<keyword evidence="1" id="KW-1133">Transmembrane helix</keyword>
<evidence type="ECO:0000313" key="5">
    <source>
        <dbReference type="Proteomes" id="UP001183610"/>
    </source>
</evidence>